<organism evidence="1 2">
    <name type="scientific">Variovorax ginsengisoli</name>
    <dbReference type="NCBI Taxonomy" id="363844"/>
    <lineage>
        <taxon>Bacteria</taxon>
        <taxon>Pseudomonadati</taxon>
        <taxon>Pseudomonadota</taxon>
        <taxon>Betaproteobacteria</taxon>
        <taxon>Burkholderiales</taxon>
        <taxon>Comamonadaceae</taxon>
        <taxon>Variovorax</taxon>
    </lineage>
</organism>
<name>A0ABT9SBI5_9BURK</name>
<dbReference type="Proteomes" id="UP001226867">
    <property type="component" value="Unassembled WGS sequence"/>
</dbReference>
<dbReference type="RefSeq" id="WP_370869331.1">
    <property type="nucleotide sequence ID" value="NZ_JAUSRO010000009.1"/>
</dbReference>
<comment type="caution">
    <text evidence="1">The sequence shown here is derived from an EMBL/GenBank/DDBJ whole genome shotgun (WGS) entry which is preliminary data.</text>
</comment>
<keyword evidence="2" id="KW-1185">Reference proteome</keyword>
<sequence>MGRPAWRKASPGKNSYATSGVGTVLHLAMELLKQRSGIFAPAVRAKLQDQGRLRGNGSAEDLGRFAQAEYARNQKIVQGVHFKE</sequence>
<dbReference type="EMBL" id="JAUSRO010000009">
    <property type="protein sequence ID" value="MDP9900752.1"/>
    <property type="molecule type" value="Genomic_DNA"/>
</dbReference>
<dbReference type="Gene3D" id="3.40.190.10">
    <property type="entry name" value="Periplasmic binding protein-like II"/>
    <property type="match status" value="1"/>
</dbReference>
<proteinExistence type="predicted"/>
<evidence type="ECO:0000313" key="1">
    <source>
        <dbReference type="EMBL" id="MDP9900752.1"/>
    </source>
</evidence>
<gene>
    <name evidence="1" type="ORF">J2W36_003018</name>
</gene>
<protein>
    <submittedName>
        <fullName evidence="1">Uncharacterized protein</fullName>
    </submittedName>
</protein>
<accession>A0ABT9SBI5</accession>
<evidence type="ECO:0000313" key="2">
    <source>
        <dbReference type="Proteomes" id="UP001226867"/>
    </source>
</evidence>
<reference evidence="1 2" key="1">
    <citation type="submission" date="2023-07" db="EMBL/GenBank/DDBJ databases">
        <title>Sorghum-associated microbial communities from plants grown in Nebraska, USA.</title>
        <authorList>
            <person name="Schachtman D."/>
        </authorList>
    </citation>
    <scope>NUCLEOTIDE SEQUENCE [LARGE SCALE GENOMIC DNA]</scope>
    <source>
        <strain evidence="1 2">DS1607</strain>
    </source>
</reference>